<dbReference type="RefSeq" id="WP_174992354.1">
    <property type="nucleotide sequence ID" value="NZ_CABVPX010000007.1"/>
</dbReference>
<dbReference type="GO" id="GO:0006555">
    <property type="term" value="P:methionine metabolic process"/>
    <property type="evidence" value="ECO:0007669"/>
    <property type="project" value="InterPro"/>
</dbReference>
<dbReference type="InterPro" id="IPR003171">
    <property type="entry name" value="Mehydrof_redctse-like"/>
</dbReference>
<dbReference type="Pfam" id="PF02219">
    <property type="entry name" value="MTHFR"/>
    <property type="match status" value="1"/>
</dbReference>
<accession>A0A9Q9UQS4</accession>
<evidence type="ECO:0000313" key="9">
    <source>
        <dbReference type="EMBL" id="VWB49117.1"/>
    </source>
</evidence>
<dbReference type="GO" id="GO:0004489">
    <property type="term" value="F:methylenetetrahydrofolate reductase [NAD(P)H] activity"/>
    <property type="evidence" value="ECO:0007669"/>
    <property type="project" value="InterPro"/>
</dbReference>
<comment type="cofactor">
    <cofactor evidence="1 6">
        <name>FAD</name>
        <dbReference type="ChEBI" id="CHEBI:57692"/>
    </cofactor>
</comment>
<evidence type="ECO:0000256" key="3">
    <source>
        <dbReference type="ARBA" id="ARBA00022630"/>
    </source>
</evidence>
<dbReference type="Proteomes" id="UP000494172">
    <property type="component" value="Unassembled WGS sequence"/>
</dbReference>
<reference evidence="9 10" key="1">
    <citation type="submission" date="2019-09" db="EMBL/GenBank/DDBJ databases">
        <authorList>
            <person name="Depoorter E."/>
        </authorList>
    </citation>
    <scope>NUCLEOTIDE SEQUENCE [LARGE SCALE GENOMIC DNA]</scope>
    <source>
        <strain evidence="9">LMG 24066</strain>
    </source>
</reference>
<comment type="caution">
    <text evidence="9">The sequence shown here is derived from an EMBL/GenBank/DDBJ whole genome shotgun (WGS) entry which is preliminary data.</text>
</comment>
<dbReference type="SUPFAM" id="SSF51730">
    <property type="entry name" value="FAD-linked oxidoreductase"/>
    <property type="match status" value="1"/>
</dbReference>
<dbReference type="Gene3D" id="3.20.20.220">
    <property type="match status" value="1"/>
</dbReference>
<feature type="region of interest" description="Disordered" evidence="7">
    <location>
        <begin position="470"/>
        <end position="501"/>
    </location>
</feature>
<comment type="similarity">
    <text evidence="6">Belongs to the methylenetetrahydrofolate reductase family.</text>
</comment>
<dbReference type="EMBL" id="CABVPX010000007">
    <property type="protein sequence ID" value="VWB49117.1"/>
    <property type="molecule type" value="Genomic_DNA"/>
</dbReference>
<gene>
    <name evidence="9" type="ORF">BAR24066_02226</name>
</gene>
<dbReference type="AlphaFoldDB" id="A0A9Q9UQS4"/>
<keyword evidence="5 6" id="KW-0560">Oxidoreductase</keyword>
<evidence type="ECO:0000256" key="6">
    <source>
        <dbReference type="RuleBase" id="RU003862"/>
    </source>
</evidence>
<comment type="pathway">
    <text evidence="2 6">One-carbon metabolism; tetrahydrofolate interconversion.</text>
</comment>
<dbReference type="InterPro" id="IPR029041">
    <property type="entry name" value="FAD-linked_oxidoreductase-like"/>
</dbReference>
<keyword evidence="3 6" id="KW-0285">Flavoprotein</keyword>
<evidence type="ECO:0000313" key="10">
    <source>
        <dbReference type="Proteomes" id="UP000494172"/>
    </source>
</evidence>
<evidence type="ECO:0000256" key="7">
    <source>
        <dbReference type="SAM" id="MobiDB-lite"/>
    </source>
</evidence>
<evidence type="ECO:0000256" key="1">
    <source>
        <dbReference type="ARBA" id="ARBA00001974"/>
    </source>
</evidence>
<feature type="domain" description="Methylene-tetrahydrofolate reductase C-terminal-like" evidence="8">
    <location>
        <begin position="377"/>
        <end position="458"/>
    </location>
</feature>
<sequence>MSSLKQALNDGRFVCVLEVVPQQSPSRLAALEPIVQRGHLAGWPLLPAFADRVGLHSDLSPLEAAEALGNPASSLLHFSGKDRERADLLLQMDSMKALGVEQLLLLSGDRLPGHHDQAQVRYLESVPALQIAREHGPDWLLGAALNPFKYREEEGGAQYLKAQKKLLAGADFLTLQLGFDAAKHIEAQTWMRAQASMKPMLACVMGVTDKCAALLQAVPGIVITESMRMLLGREQRVSQAYASARSVERLALQILGLQLMGYAGAHVSGVHTLDELLSLEQAITEQRDSVTSLTEWSERWRASWQLPGVPQVSFTPESGAWEMGQSDVTATRRERLRHRLLSSTHDRFFSRTGWLGRAFGWSVTRSIWKVGMAANALHAIERTIKRPLVGCDTCGCCRLQDTLYVCPETCPKGLANGPCGGTRLNRCEFGDRECVHSVKYRIAKSADQLAVLAQTLIPCIEADNRHRSSWPEWFEPEDPTQGAESNPREWKPARRPLRRRK</sequence>
<evidence type="ECO:0000256" key="2">
    <source>
        <dbReference type="ARBA" id="ARBA00004777"/>
    </source>
</evidence>
<evidence type="ECO:0000256" key="5">
    <source>
        <dbReference type="ARBA" id="ARBA00023002"/>
    </source>
</evidence>
<dbReference type="InterPro" id="IPR022026">
    <property type="entry name" value="DUF5981"/>
</dbReference>
<keyword evidence="4 6" id="KW-0274">FAD</keyword>
<evidence type="ECO:0000256" key="4">
    <source>
        <dbReference type="ARBA" id="ARBA00022827"/>
    </source>
</evidence>
<proteinExistence type="inferred from homology"/>
<name>A0A9Q9UQS4_9BURK</name>
<protein>
    <recommendedName>
        <fullName evidence="6">Methylenetetrahydrofolate reductase</fullName>
    </recommendedName>
</protein>
<dbReference type="Pfam" id="PF12225">
    <property type="entry name" value="DUF5981"/>
    <property type="match status" value="1"/>
</dbReference>
<evidence type="ECO:0000259" key="8">
    <source>
        <dbReference type="Pfam" id="PF12225"/>
    </source>
</evidence>
<organism evidence="9 10">
    <name type="scientific">Burkholderia arboris</name>
    <dbReference type="NCBI Taxonomy" id="488730"/>
    <lineage>
        <taxon>Bacteria</taxon>
        <taxon>Pseudomonadati</taxon>
        <taxon>Pseudomonadota</taxon>
        <taxon>Betaproteobacteria</taxon>
        <taxon>Burkholderiales</taxon>
        <taxon>Burkholderiaceae</taxon>
        <taxon>Burkholderia</taxon>
        <taxon>Burkholderia cepacia complex</taxon>
    </lineage>
</organism>